<accession>A0A9J6RBA8</accession>
<comment type="caution">
    <text evidence="2">The sequence shown here is derived from an EMBL/GenBank/DDBJ whole genome shotgun (WGS) entry which is preliminary data.</text>
</comment>
<evidence type="ECO:0000313" key="2">
    <source>
        <dbReference type="EMBL" id="MCZ0702604.1"/>
    </source>
</evidence>
<dbReference type="Pfam" id="PF01248">
    <property type="entry name" value="Ribosomal_L7Ae"/>
    <property type="match status" value="1"/>
</dbReference>
<dbReference type="SUPFAM" id="SSF55315">
    <property type="entry name" value="L30e-like"/>
    <property type="match status" value="1"/>
</dbReference>
<dbReference type="InterPro" id="IPR004038">
    <property type="entry name" value="Ribosomal_eL8/eL30/eS12/Gad45"/>
</dbReference>
<reference evidence="2" key="1">
    <citation type="submission" date="2022-11" db="EMBL/GenBank/DDBJ databases">
        <title>WGS of Natronobacillus azotifigens 24KS-1, an anaerobic diazotrophic haloalkaliphile from soda-rich habitats.</title>
        <authorList>
            <person name="Sorokin D.Y."/>
            <person name="Merkel A.Y."/>
        </authorList>
    </citation>
    <scope>NUCLEOTIDE SEQUENCE</scope>
    <source>
        <strain evidence="2">24KS-1</strain>
    </source>
</reference>
<dbReference type="Gene3D" id="3.30.1330.30">
    <property type="match status" value="1"/>
</dbReference>
<dbReference type="NCBIfam" id="NF005825">
    <property type="entry name" value="PRK07714.1"/>
    <property type="match status" value="1"/>
</dbReference>
<gene>
    <name evidence="2" type="ORF">OWO01_05185</name>
</gene>
<name>A0A9J6RBA8_9BACI</name>
<evidence type="ECO:0000259" key="1">
    <source>
        <dbReference type="Pfam" id="PF01248"/>
    </source>
</evidence>
<evidence type="ECO:0000313" key="3">
    <source>
        <dbReference type="Proteomes" id="UP001084197"/>
    </source>
</evidence>
<feature type="domain" description="Ribosomal protein eL8/eL30/eS12/Gadd45" evidence="1">
    <location>
        <begin position="8"/>
        <end position="95"/>
    </location>
</feature>
<keyword evidence="3" id="KW-1185">Reference proteome</keyword>
<sequence>MSNEQKYLNLIGLAYRARKISLGEEQIVRDIQKAKAKLVLIASDTGQQTKKKLTDKCNYYQIPFRMTVERDQLSHAIGKSGRVAVAILDQGFADKICSLLDNTIRG</sequence>
<dbReference type="InterPro" id="IPR029064">
    <property type="entry name" value="Ribosomal_eL30-like_sf"/>
</dbReference>
<dbReference type="Proteomes" id="UP001084197">
    <property type="component" value="Unassembled WGS sequence"/>
</dbReference>
<dbReference type="AlphaFoldDB" id="A0A9J6RBA8"/>
<dbReference type="RefSeq" id="WP_268779374.1">
    <property type="nucleotide sequence ID" value="NZ_JAPRAT010000007.1"/>
</dbReference>
<proteinExistence type="predicted"/>
<dbReference type="EMBL" id="JAPRAT010000007">
    <property type="protein sequence ID" value="MCZ0702604.1"/>
    <property type="molecule type" value="Genomic_DNA"/>
</dbReference>
<protein>
    <submittedName>
        <fullName evidence="2">YlxQ family RNA-binding protein</fullName>
    </submittedName>
</protein>
<organism evidence="2 3">
    <name type="scientific">Natronobacillus azotifigens</name>
    <dbReference type="NCBI Taxonomy" id="472978"/>
    <lineage>
        <taxon>Bacteria</taxon>
        <taxon>Bacillati</taxon>
        <taxon>Bacillota</taxon>
        <taxon>Bacilli</taxon>
        <taxon>Bacillales</taxon>
        <taxon>Bacillaceae</taxon>
        <taxon>Natronobacillus</taxon>
    </lineage>
</organism>